<protein>
    <submittedName>
        <fullName evidence="2">Uncharacterized protein</fullName>
    </submittedName>
</protein>
<name>R7ZXY0_9BACT</name>
<accession>R7ZXY0</accession>
<dbReference type="Proteomes" id="UP000013909">
    <property type="component" value="Unassembled WGS sequence"/>
</dbReference>
<feature type="transmembrane region" description="Helical" evidence="1">
    <location>
        <begin position="114"/>
        <end position="137"/>
    </location>
</feature>
<feature type="transmembrane region" description="Helical" evidence="1">
    <location>
        <begin position="84"/>
        <end position="102"/>
    </location>
</feature>
<keyword evidence="3" id="KW-1185">Reference proteome</keyword>
<feature type="transmembrane region" description="Helical" evidence="1">
    <location>
        <begin position="54"/>
        <end position="72"/>
    </location>
</feature>
<organism evidence="2 3">
    <name type="scientific">Lunatimonas lonarensis</name>
    <dbReference type="NCBI Taxonomy" id="1232681"/>
    <lineage>
        <taxon>Bacteria</taxon>
        <taxon>Pseudomonadati</taxon>
        <taxon>Bacteroidota</taxon>
        <taxon>Cytophagia</taxon>
        <taxon>Cytophagales</taxon>
        <taxon>Cyclobacteriaceae</taxon>
    </lineage>
</organism>
<dbReference type="EMBL" id="AQHR01000022">
    <property type="protein sequence ID" value="EON78873.1"/>
    <property type="molecule type" value="Genomic_DNA"/>
</dbReference>
<dbReference type="AlphaFoldDB" id="R7ZXY0"/>
<keyword evidence="1" id="KW-0472">Membrane</keyword>
<evidence type="ECO:0000256" key="1">
    <source>
        <dbReference type="SAM" id="Phobius"/>
    </source>
</evidence>
<proteinExistence type="predicted"/>
<comment type="caution">
    <text evidence="2">The sequence shown here is derived from an EMBL/GenBank/DDBJ whole genome shotgun (WGS) entry which is preliminary data.</text>
</comment>
<dbReference type="STRING" id="1232681.ADIS_0770"/>
<evidence type="ECO:0000313" key="3">
    <source>
        <dbReference type="Proteomes" id="UP000013909"/>
    </source>
</evidence>
<gene>
    <name evidence="2" type="ORF">ADIS_0770</name>
</gene>
<keyword evidence="1" id="KW-0812">Transmembrane</keyword>
<feature type="transmembrane region" description="Helical" evidence="1">
    <location>
        <begin position="20"/>
        <end position="42"/>
    </location>
</feature>
<keyword evidence="1" id="KW-1133">Transmembrane helix</keyword>
<sequence>MLTFLAEIGWKIATETQLDGFLLYNLLFVHQKIVLMLVFFYFLPFSCQIQDKIAASLLVYLGVALLNSLFLQPMEGMIQSYSQMFGNGMVLVFSLIFFKDIIRQSKFKEDNLLSLPYFWIATFVLFSFGESFIFYFFSSLFFPRNLYDLGFIQVFVQFFAGIMFLVFGIAFYIPNYLRSK</sequence>
<reference evidence="2 3" key="1">
    <citation type="submission" date="2013-02" db="EMBL/GenBank/DDBJ databases">
        <title>A novel strain isolated from Lonar lake, Maharashtra, India.</title>
        <authorList>
            <person name="Singh A."/>
        </authorList>
    </citation>
    <scope>NUCLEOTIDE SEQUENCE [LARGE SCALE GENOMIC DNA]</scope>
    <source>
        <strain evidence="2 3">AK24</strain>
    </source>
</reference>
<evidence type="ECO:0000313" key="2">
    <source>
        <dbReference type="EMBL" id="EON78873.1"/>
    </source>
</evidence>
<feature type="transmembrane region" description="Helical" evidence="1">
    <location>
        <begin position="149"/>
        <end position="173"/>
    </location>
</feature>